<dbReference type="Proteomes" id="UP001331761">
    <property type="component" value="Unassembled WGS sequence"/>
</dbReference>
<evidence type="ECO:0000313" key="4">
    <source>
        <dbReference type="Proteomes" id="UP001331761"/>
    </source>
</evidence>
<accession>A0AAN8F4D5</accession>
<evidence type="ECO:0000256" key="1">
    <source>
        <dbReference type="SAM" id="MobiDB-lite"/>
    </source>
</evidence>
<comment type="caution">
    <text evidence="3">The sequence shown here is derived from an EMBL/GenBank/DDBJ whole genome shotgun (WGS) entry which is preliminary data.</text>
</comment>
<gene>
    <name evidence="3" type="ORF">GCK32_011589</name>
</gene>
<dbReference type="AlphaFoldDB" id="A0AAN8F4D5"/>
<dbReference type="Pfam" id="PF07406">
    <property type="entry name" value="NICE-3"/>
    <property type="match status" value="1"/>
</dbReference>
<feature type="domain" description="EGF-like" evidence="2">
    <location>
        <begin position="327"/>
        <end position="338"/>
    </location>
</feature>
<keyword evidence="4" id="KW-1185">Reference proteome</keyword>
<dbReference type="InterPro" id="IPR000742">
    <property type="entry name" value="EGF"/>
</dbReference>
<dbReference type="InterPro" id="IPR010876">
    <property type="entry name" value="C1orf43"/>
</dbReference>
<proteinExistence type="predicted"/>
<organism evidence="3 4">
    <name type="scientific">Trichostrongylus colubriformis</name>
    <name type="common">Black scour worm</name>
    <dbReference type="NCBI Taxonomy" id="6319"/>
    <lineage>
        <taxon>Eukaryota</taxon>
        <taxon>Metazoa</taxon>
        <taxon>Ecdysozoa</taxon>
        <taxon>Nematoda</taxon>
        <taxon>Chromadorea</taxon>
        <taxon>Rhabditida</taxon>
        <taxon>Rhabditina</taxon>
        <taxon>Rhabditomorpha</taxon>
        <taxon>Strongyloidea</taxon>
        <taxon>Trichostrongylidae</taxon>
        <taxon>Trichostrongylus</taxon>
    </lineage>
</organism>
<sequence>MEQMLEAVGTMRKLYLPRLTDCTTIGQHSNAPYVHRMIALDEISLEIDVQLARIDPELAREAGETTLAYLTRVRKKMPSLPVPLTQKIAYMHEAARFRPQKFELQHLMELRSLLNQFVKIIAEAPVVDAATTTSPAKGLLHHLGQKALSNKKRQSKFGGSDGRQHNSVNCDNRLQSINPVVCHRVATGDERETVMSLAGVRDPQRNRQYYEDRHGLSPAQPAISSLAEKSAAANHSTGVLVPQKTSNFAVDKKSLSNSAPAVAPAVVLPTTSSPTRITATPAPAALAESGAGELGRLMKTTWNDIKELLGFVPTCLNGGTREPGTTCRCPKLFEGALCDKKICLNGGKLERAKYGPVSWDCK</sequence>
<evidence type="ECO:0000313" key="3">
    <source>
        <dbReference type="EMBL" id="KAK5970085.1"/>
    </source>
</evidence>
<evidence type="ECO:0000259" key="2">
    <source>
        <dbReference type="PROSITE" id="PS00022"/>
    </source>
</evidence>
<name>A0AAN8F4D5_TRICO</name>
<dbReference type="PROSITE" id="PS00022">
    <property type="entry name" value="EGF_1"/>
    <property type="match status" value="1"/>
</dbReference>
<protein>
    <recommendedName>
        <fullName evidence="2">EGF-like domain-containing protein</fullName>
    </recommendedName>
</protein>
<dbReference type="EMBL" id="WIXE01019369">
    <property type="protein sequence ID" value="KAK5970085.1"/>
    <property type="molecule type" value="Genomic_DNA"/>
</dbReference>
<feature type="region of interest" description="Disordered" evidence="1">
    <location>
        <begin position="150"/>
        <end position="170"/>
    </location>
</feature>
<reference evidence="3 4" key="1">
    <citation type="submission" date="2019-10" db="EMBL/GenBank/DDBJ databases">
        <title>Assembly and Annotation for the nematode Trichostrongylus colubriformis.</title>
        <authorList>
            <person name="Martin J."/>
        </authorList>
    </citation>
    <scope>NUCLEOTIDE SEQUENCE [LARGE SCALE GENOMIC DNA]</scope>
    <source>
        <strain evidence="3">G859</strain>
        <tissue evidence="3">Whole worm</tissue>
    </source>
</reference>